<dbReference type="EMBL" id="JABBGM010000001">
    <property type="protein sequence ID" value="NML92555.1"/>
    <property type="molecule type" value="Genomic_DNA"/>
</dbReference>
<dbReference type="RefSeq" id="WP_169491789.1">
    <property type="nucleotide sequence ID" value="NZ_JABBGM010000001.1"/>
</dbReference>
<accession>A0A7Y0G859</accession>
<dbReference type="Pfam" id="PF11288">
    <property type="entry name" value="DUF3089"/>
    <property type="match status" value="1"/>
</dbReference>
<sequence length="373" mass="40313">MARKFLYGVALLVVLALGASLVLRFYSKELTRFAFVPRGTFEALGPLPANFYTRDEAWISRPGVRDDPAQFLPEGAKRTPPGPAYVFFAHPTSYLARDHWNGPIDDKDARFRADLFVRGMASAFNAAGPVYVPRYRQAAFGAFLTDRPEARRALDIAQGDLAQAFDAFVAQVPAGAPIIIAGHSQGSLQLLRILQDKVRGKPIAKRVVAVYLIGWPISPNHDLPLLGMSGCTRPDQTGCVASWMSFAEPADASQMMEAWMAQPGLDGKPRGSSAILCFNPLTGTVGGTAPASANIGTFVPSDDLASGKIVPRAVPARCDAKTGLLMLGDAPKMGPFVLPGNNYHVYDVPLFWSNLRVDVARREAAWMAAQGRK</sequence>
<keyword evidence="2" id="KW-1185">Reference proteome</keyword>
<dbReference type="InterPro" id="IPR021440">
    <property type="entry name" value="DUF3089"/>
</dbReference>
<organism evidence="1 2">
    <name type="scientific">Novosphingobium olei</name>
    <dbReference type="NCBI Taxonomy" id="2728851"/>
    <lineage>
        <taxon>Bacteria</taxon>
        <taxon>Pseudomonadati</taxon>
        <taxon>Pseudomonadota</taxon>
        <taxon>Alphaproteobacteria</taxon>
        <taxon>Sphingomonadales</taxon>
        <taxon>Sphingomonadaceae</taxon>
        <taxon>Novosphingobium</taxon>
    </lineage>
</organism>
<evidence type="ECO:0000313" key="1">
    <source>
        <dbReference type="EMBL" id="NML92555.1"/>
    </source>
</evidence>
<name>A0A7Y0G859_9SPHN</name>
<dbReference type="AlphaFoldDB" id="A0A7Y0G859"/>
<dbReference type="InterPro" id="IPR029058">
    <property type="entry name" value="AB_hydrolase_fold"/>
</dbReference>
<dbReference type="Gene3D" id="3.40.50.1820">
    <property type="entry name" value="alpha/beta hydrolase"/>
    <property type="match status" value="1"/>
</dbReference>
<dbReference type="Proteomes" id="UP000583556">
    <property type="component" value="Unassembled WGS sequence"/>
</dbReference>
<evidence type="ECO:0000313" key="2">
    <source>
        <dbReference type="Proteomes" id="UP000583556"/>
    </source>
</evidence>
<gene>
    <name evidence="1" type="ORF">HHL27_02580</name>
</gene>
<dbReference type="SUPFAM" id="SSF53474">
    <property type="entry name" value="alpha/beta-Hydrolases"/>
    <property type="match status" value="1"/>
</dbReference>
<comment type="caution">
    <text evidence="1">The sequence shown here is derived from an EMBL/GenBank/DDBJ whole genome shotgun (WGS) entry which is preliminary data.</text>
</comment>
<reference evidence="1 2" key="1">
    <citation type="submission" date="2020-04" db="EMBL/GenBank/DDBJ databases">
        <title>Novosphingobium sp. TW-4 isolated from soil.</title>
        <authorList>
            <person name="Dahal R.H."/>
            <person name="Chaudhary D.K."/>
        </authorList>
    </citation>
    <scope>NUCLEOTIDE SEQUENCE [LARGE SCALE GENOMIC DNA]</scope>
    <source>
        <strain evidence="1 2">TW-4</strain>
    </source>
</reference>
<proteinExistence type="predicted"/>
<protein>
    <submittedName>
        <fullName evidence="1">DUF3089 domain-containing protein</fullName>
    </submittedName>
</protein>